<dbReference type="EMBL" id="JAKMYX010000298">
    <property type="protein sequence ID" value="MDH5924646.1"/>
    <property type="molecule type" value="Genomic_DNA"/>
</dbReference>
<evidence type="ECO:0000259" key="1">
    <source>
        <dbReference type="Pfam" id="PF13020"/>
    </source>
</evidence>
<feature type="domain" description="Protein NO VEIN C-terminal" evidence="1">
    <location>
        <begin position="107"/>
        <end position="203"/>
    </location>
</feature>
<protein>
    <submittedName>
        <fullName evidence="2">DUF3883 domain-containing protein</fullName>
    </submittedName>
</protein>
<organism evidence="2 3">
    <name type="scientific">Vibrio splendidus</name>
    <dbReference type="NCBI Taxonomy" id="29497"/>
    <lineage>
        <taxon>Bacteria</taxon>
        <taxon>Pseudomonadati</taxon>
        <taxon>Pseudomonadota</taxon>
        <taxon>Gammaproteobacteria</taxon>
        <taxon>Vibrionales</taxon>
        <taxon>Vibrionaceae</taxon>
        <taxon>Vibrio</taxon>
    </lineage>
</organism>
<feature type="non-terminal residue" evidence="2">
    <location>
        <position position="1"/>
    </location>
</feature>
<accession>A0AA43K0B7</accession>
<dbReference type="InterPro" id="IPR024975">
    <property type="entry name" value="NOV_C"/>
</dbReference>
<evidence type="ECO:0000313" key="3">
    <source>
        <dbReference type="Proteomes" id="UP001159663"/>
    </source>
</evidence>
<proteinExistence type="predicted"/>
<gene>
    <name evidence="2" type="ORF">L8R85_27155</name>
</gene>
<dbReference type="RefSeq" id="WP_280534969.1">
    <property type="nucleotide sequence ID" value="NZ_JAKMYX010000298.1"/>
</dbReference>
<sequence length="242" mass="27511">LVLANVVEKKSSKYFLNEIEADFIEYACKENGNFDEFEPFYNKKFTVGQLNSIKNSWFDYVNALDFSKSATSVGKFIQTKVEDEVVSIILADGTTDKMTTKEIGDLGESLVISHEKNKLESLGLGHNKHLVQFIPTHLGAGYDVKSMDEMDNQIFIEVKTTLSNHPLTQSRISLTKNEWNAAYTNKDNYYIYRLIITNETRKLLVMNNPVGLVQQEKIKLSAPKGVELIFKPDMLKEVELLA</sequence>
<dbReference type="Pfam" id="PF13020">
    <property type="entry name" value="NOV_C"/>
    <property type="match status" value="1"/>
</dbReference>
<reference evidence="2" key="1">
    <citation type="submission" date="2022-01" db="EMBL/GenBank/DDBJ databases">
        <title>Vibrio aestuarianus Clade A and Clade B isolates are associated with Pacific oyster (Crassostrea gigas) disease outbreaks across Ireland.</title>
        <authorList>
            <person name="Coyle N."/>
            <person name="O'Toole C."/>
            <person name="Thomas J.C.L."/>
            <person name="Ryder D."/>
            <person name="Cheslett D."/>
            <person name="Feist S."/>
            <person name="Bean T."/>
            <person name="Joseph A."/>
            <person name="Waina A."/>
            <person name="Feil E."/>
            <person name="Verner-Jeffreys D.W."/>
        </authorList>
    </citation>
    <scope>NUCLEOTIDE SEQUENCE</scope>
    <source>
        <strain evidence="2">S/17/14 A</strain>
    </source>
</reference>
<comment type="caution">
    <text evidence="2">The sequence shown here is derived from an EMBL/GenBank/DDBJ whole genome shotgun (WGS) entry which is preliminary data.</text>
</comment>
<dbReference type="AlphaFoldDB" id="A0AA43K0B7"/>
<dbReference type="Proteomes" id="UP001159663">
    <property type="component" value="Unassembled WGS sequence"/>
</dbReference>
<name>A0AA43K0B7_VIBSP</name>
<evidence type="ECO:0000313" key="2">
    <source>
        <dbReference type="EMBL" id="MDH5924646.1"/>
    </source>
</evidence>